<accession>A0ABW0VSP0</accession>
<sequence>MVYAANNERYASMTYNRTGKSGLKLPAISLGLWHNFGGVDTFENGRAMLHRAFDLGITHFDLANNYGPPAGSAEEMFGRIMTTDFKPYRDELIISSKAGYYMWPGPYGEWGSRKYLIASLEQSLKRMNIDYVDIFYSHRPDPETPLEETMGALDHMVRSGKALYVGISSYSAAQTAEAIAIMKRLGTPLVIHQPSYNMFDRWIEGGLQDVLEENGVGSIAFCPLAQGLLTNKYLGGIPSDSRAASATGALNEKAVTPERVAQLQKLNAIAAERGQSLAQMSLAWVLRGGRVTSALIGASRVSQIEDNVAALNNLAFSSDELGQIEAILR</sequence>
<keyword evidence="2" id="KW-0521">NADP</keyword>
<dbReference type="Gene3D" id="3.20.20.100">
    <property type="entry name" value="NADP-dependent oxidoreductase domain"/>
    <property type="match status" value="1"/>
</dbReference>
<organism evidence="5 6">
    <name type="scientific">Paenibacillus solisilvae</name>
    <dbReference type="NCBI Taxonomy" id="2486751"/>
    <lineage>
        <taxon>Bacteria</taxon>
        <taxon>Bacillati</taxon>
        <taxon>Bacillota</taxon>
        <taxon>Bacilli</taxon>
        <taxon>Bacillales</taxon>
        <taxon>Paenibacillaceae</taxon>
        <taxon>Paenibacillus</taxon>
    </lineage>
</organism>
<proteinExistence type="inferred from homology"/>
<dbReference type="CDD" id="cd19151">
    <property type="entry name" value="AKR_AKR14A2"/>
    <property type="match status" value="1"/>
</dbReference>
<dbReference type="RefSeq" id="WP_379186742.1">
    <property type="nucleotide sequence ID" value="NZ_JBHSOW010000015.1"/>
</dbReference>
<dbReference type="GO" id="GO:0016491">
    <property type="term" value="F:oxidoreductase activity"/>
    <property type="evidence" value="ECO:0007669"/>
    <property type="project" value="UniProtKB-KW"/>
</dbReference>
<evidence type="ECO:0000313" key="5">
    <source>
        <dbReference type="EMBL" id="MFC5648288.1"/>
    </source>
</evidence>
<dbReference type="InterPro" id="IPR005399">
    <property type="entry name" value="K_chnl_volt-dep_bsu_KCNAB-rel"/>
</dbReference>
<dbReference type="Pfam" id="PF00248">
    <property type="entry name" value="Aldo_ket_red"/>
    <property type="match status" value="1"/>
</dbReference>
<dbReference type="InterPro" id="IPR036812">
    <property type="entry name" value="NAD(P)_OxRdtase_dom_sf"/>
</dbReference>
<evidence type="ECO:0000259" key="4">
    <source>
        <dbReference type="Pfam" id="PF00248"/>
    </source>
</evidence>
<protein>
    <submittedName>
        <fullName evidence="5">L-glyceraldehyde 3-phosphate reductase</fullName>
        <ecNumber evidence="5">1.1.1.-</ecNumber>
    </submittedName>
</protein>
<evidence type="ECO:0000256" key="3">
    <source>
        <dbReference type="ARBA" id="ARBA00023002"/>
    </source>
</evidence>
<dbReference type="PANTHER" id="PTHR43150:SF4">
    <property type="entry name" value="L-GLYCERALDEHYDE 3-PHOSPHATE REDUCTASE"/>
    <property type="match status" value="1"/>
</dbReference>
<name>A0ABW0VSP0_9BACL</name>
<dbReference type="EMBL" id="JBHSOW010000015">
    <property type="protein sequence ID" value="MFC5648288.1"/>
    <property type="molecule type" value="Genomic_DNA"/>
</dbReference>
<dbReference type="Proteomes" id="UP001596047">
    <property type="component" value="Unassembled WGS sequence"/>
</dbReference>
<dbReference type="SUPFAM" id="SSF51430">
    <property type="entry name" value="NAD(P)-linked oxidoreductase"/>
    <property type="match status" value="1"/>
</dbReference>
<dbReference type="NCBIfam" id="NF007388">
    <property type="entry name" value="PRK09912.1"/>
    <property type="match status" value="1"/>
</dbReference>
<feature type="domain" description="NADP-dependent oxidoreductase" evidence="4">
    <location>
        <begin position="28"/>
        <end position="328"/>
    </location>
</feature>
<evidence type="ECO:0000313" key="6">
    <source>
        <dbReference type="Proteomes" id="UP001596047"/>
    </source>
</evidence>
<dbReference type="InterPro" id="IPR023210">
    <property type="entry name" value="NADP_OxRdtase_dom"/>
</dbReference>
<comment type="similarity">
    <text evidence="1">Belongs to the shaker potassium channel beta subunit family.</text>
</comment>
<evidence type="ECO:0000256" key="1">
    <source>
        <dbReference type="ARBA" id="ARBA00006515"/>
    </source>
</evidence>
<gene>
    <name evidence="5" type="primary">mgrA</name>
    <name evidence="5" type="ORF">ACFPYJ_03975</name>
</gene>
<dbReference type="PANTHER" id="PTHR43150">
    <property type="entry name" value="HYPERKINETIC, ISOFORM M"/>
    <property type="match status" value="1"/>
</dbReference>
<keyword evidence="6" id="KW-1185">Reference proteome</keyword>
<dbReference type="EC" id="1.1.1.-" evidence="5"/>
<reference evidence="6" key="1">
    <citation type="journal article" date="2019" name="Int. J. Syst. Evol. Microbiol.">
        <title>The Global Catalogue of Microorganisms (GCM) 10K type strain sequencing project: providing services to taxonomists for standard genome sequencing and annotation.</title>
        <authorList>
            <consortium name="The Broad Institute Genomics Platform"/>
            <consortium name="The Broad Institute Genome Sequencing Center for Infectious Disease"/>
            <person name="Wu L."/>
            <person name="Ma J."/>
        </authorList>
    </citation>
    <scope>NUCLEOTIDE SEQUENCE [LARGE SCALE GENOMIC DNA]</scope>
    <source>
        <strain evidence="6">CGMCC 1.3240</strain>
    </source>
</reference>
<comment type="caution">
    <text evidence="5">The sequence shown here is derived from an EMBL/GenBank/DDBJ whole genome shotgun (WGS) entry which is preliminary data.</text>
</comment>
<keyword evidence="3 5" id="KW-0560">Oxidoreductase</keyword>
<evidence type="ECO:0000256" key="2">
    <source>
        <dbReference type="ARBA" id="ARBA00022857"/>
    </source>
</evidence>